<dbReference type="EMBL" id="CAJNJA010020575">
    <property type="protein sequence ID" value="CAE7462078.1"/>
    <property type="molecule type" value="Genomic_DNA"/>
</dbReference>
<gene>
    <name evidence="1" type="primary">Mpped1</name>
    <name evidence="1" type="ORF">SNEC2469_LOCUS12930</name>
</gene>
<accession>A0A812S005</accession>
<dbReference type="InterPro" id="IPR029052">
    <property type="entry name" value="Metallo-depent_PP-like"/>
</dbReference>
<dbReference type="OrthoDB" id="630188at2759"/>
<reference evidence="1" key="1">
    <citation type="submission" date="2021-02" db="EMBL/GenBank/DDBJ databases">
        <authorList>
            <person name="Dougan E. K."/>
            <person name="Rhodes N."/>
            <person name="Thang M."/>
            <person name="Chan C."/>
        </authorList>
    </citation>
    <scope>NUCLEOTIDE SEQUENCE</scope>
</reference>
<dbReference type="PANTHER" id="PTHR12905:SF0">
    <property type="entry name" value="CALCINEURIN-LIKE PHOSPHOESTERASE DOMAIN-CONTAINING PROTEIN"/>
    <property type="match status" value="1"/>
</dbReference>
<keyword evidence="2" id="KW-1185">Reference proteome</keyword>
<dbReference type="Proteomes" id="UP000601435">
    <property type="component" value="Unassembled WGS sequence"/>
</dbReference>
<comment type="caution">
    <text evidence="1">The sequence shown here is derived from an EMBL/GenBank/DDBJ whole genome shotgun (WGS) entry which is preliminary data.</text>
</comment>
<evidence type="ECO:0000313" key="2">
    <source>
        <dbReference type="Proteomes" id="UP000601435"/>
    </source>
</evidence>
<name>A0A812S005_9DINO</name>
<dbReference type="Gene3D" id="3.60.21.10">
    <property type="match status" value="1"/>
</dbReference>
<evidence type="ECO:0000313" key="1">
    <source>
        <dbReference type="EMBL" id="CAE7462078.1"/>
    </source>
</evidence>
<organism evidence="1 2">
    <name type="scientific">Symbiodinium necroappetens</name>
    <dbReference type="NCBI Taxonomy" id="1628268"/>
    <lineage>
        <taxon>Eukaryota</taxon>
        <taxon>Sar</taxon>
        <taxon>Alveolata</taxon>
        <taxon>Dinophyceae</taxon>
        <taxon>Suessiales</taxon>
        <taxon>Symbiodiniaceae</taxon>
        <taxon>Symbiodinium</taxon>
    </lineage>
</organism>
<proteinExistence type="predicted"/>
<dbReference type="AlphaFoldDB" id="A0A812S005"/>
<protein>
    <submittedName>
        <fullName evidence="1">Mpped1 protein</fullName>
    </submittedName>
</protein>
<sequence length="130" mass="14542">MADVAYKRIDEQTRETSLLGKSAATANGTDSINSMVRIIVVSDTHGLHETLKMPAGDVLVHCGDMADRGNVEHVRSCIRWLNSLPYKEIFVVDQLMSWWPITTPSCLARLFHRIWSLGHGKAPKRSPEPC</sequence>
<dbReference type="SUPFAM" id="SSF56300">
    <property type="entry name" value="Metallo-dependent phosphatases"/>
    <property type="match status" value="1"/>
</dbReference>
<dbReference type="PANTHER" id="PTHR12905">
    <property type="entry name" value="METALLOPHOSPHOESTERASE"/>
    <property type="match status" value="1"/>
</dbReference>
<dbReference type="InterPro" id="IPR051693">
    <property type="entry name" value="UPF0046_metallophosphoest"/>
</dbReference>